<dbReference type="PANTHER" id="PTHR11886">
    <property type="entry name" value="DYNEIN LIGHT CHAIN"/>
    <property type="match status" value="1"/>
</dbReference>
<feature type="compositionally biased region" description="Polar residues" evidence="1">
    <location>
        <begin position="24"/>
        <end position="54"/>
    </location>
</feature>
<sequence length="248" mass="27253">MSHHPTNRRNLASQDPQISKPKSFPTTTTASSTVHHLTHQLSRLNPNPQPTKHQNPPPQKVINAHFPAKALVKSTSLDLSAQKFEKQGKRVVLESDKKALVVVEPSQDNIVAKVEREAMKGEGGNHGVVKMVGGVIEKRSFCDAQMELANFLAKNCAKVLSADMPPFMKIHAVGLARKTKDSLEKFTSKSLALALKKEFDGAYGHAWHCIVGTSFGSFVTHSVGGFLYFSLDQKLYVLLFKTGVQRAN</sequence>
<reference evidence="2" key="1">
    <citation type="submission" date="2022-04" db="EMBL/GenBank/DDBJ databases">
        <title>Carnegiea gigantea Genome sequencing and assembly v2.</title>
        <authorList>
            <person name="Copetti D."/>
            <person name="Sanderson M.J."/>
            <person name="Burquez A."/>
            <person name="Wojciechowski M.F."/>
        </authorList>
    </citation>
    <scope>NUCLEOTIDE SEQUENCE</scope>
    <source>
        <strain evidence="2">SGP5-SGP5p</strain>
        <tissue evidence="2">Aerial part</tissue>
    </source>
</reference>
<dbReference type="EMBL" id="JAKOGI010001040">
    <property type="protein sequence ID" value="KAJ8428211.1"/>
    <property type="molecule type" value="Genomic_DNA"/>
</dbReference>
<evidence type="ECO:0000313" key="2">
    <source>
        <dbReference type="EMBL" id="KAJ8428211.1"/>
    </source>
</evidence>
<dbReference type="Gene3D" id="3.30.740.10">
    <property type="entry name" value="Protein Inhibitor Of Neuronal Nitric Oxide Synthase"/>
    <property type="match status" value="1"/>
</dbReference>
<protein>
    <recommendedName>
        <fullName evidence="4">Dynein light chain</fullName>
    </recommendedName>
</protein>
<feature type="region of interest" description="Disordered" evidence="1">
    <location>
        <begin position="1"/>
        <end position="61"/>
    </location>
</feature>
<comment type="caution">
    <text evidence="2">The sequence shown here is derived from an EMBL/GenBank/DDBJ whole genome shotgun (WGS) entry which is preliminary data.</text>
</comment>
<dbReference type="GO" id="GO:0005868">
    <property type="term" value="C:cytoplasmic dynein complex"/>
    <property type="evidence" value="ECO:0007669"/>
    <property type="project" value="TreeGrafter"/>
</dbReference>
<dbReference type="Pfam" id="PF01221">
    <property type="entry name" value="Dynein_light"/>
    <property type="match status" value="1"/>
</dbReference>
<dbReference type="AlphaFoldDB" id="A0A9Q1JNK2"/>
<dbReference type="SUPFAM" id="SSF54648">
    <property type="entry name" value="DLC"/>
    <property type="match status" value="1"/>
</dbReference>
<dbReference type="InterPro" id="IPR001372">
    <property type="entry name" value="Dynein_light_chain_typ-1/2"/>
</dbReference>
<dbReference type="SMART" id="SM01375">
    <property type="entry name" value="Dynein_light"/>
    <property type="match status" value="1"/>
</dbReference>
<dbReference type="InterPro" id="IPR037177">
    <property type="entry name" value="DLC_sf"/>
</dbReference>
<gene>
    <name evidence="2" type="ORF">Cgig2_016795</name>
</gene>
<name>A0A9Q1JNK2_9CARY</name>
<feature type="compositionally biased region" description="Polar residues" evidence="1">
    <location>
        <begin position="8"/>
        <end position="17"/>
    </location>
</feature>
<dbReference type="PANTHER" id="PTHR11886:SF80">
    <property type="entry name" value="OS01G0555600 PROTEIN"/>
    <property type="match status" value="1"/>
</dbReference>
<dbReference type="Proteomes" id="UP001153076">
    <property type="component" value="Unassembled WGS sequence"/>
</dbReference>
<dbReference type="FunFam" id="3.30.740.10:FF:000003">
    <property type="entry name" value="Dynein light chain"/>
    <property type="match status" value="1"/>
</dbReference>
<dbReference type="GO" id="GO:0045505">
    <property type="term" value="F:dynein intermediate chain binding"/>
    <property type="evidence" value="ECO:0007669"/>
    <property type="project" value="TreeGrafter"/>
</dbReference>
<proteinExistence type="predicted"/>
<dbReference type="GO" id="GO:0007017">
    <property type="term" value="P:microtubule-based process"/>
    <property type="evidence" value="ECO:0007669"/>
    <property type="project" value="InterPro"/>
</dbReference>
<dbReference type="OrthoDB" id="6506078at2759"/>
<accession>A0A9Q1JNK2</accession>
<evidence type="ECO:0000256" key="1">
    <source>
        <dbReference type="SAM" id="MobiDB-lite"/>
    </source>
</evidence>
<evidence type="ECO:0000313" key="3">
    <source>
        <dbReference type="Proteomes" id="UP001153076"/>
    </source>
</evidence>
<evidence type="ECO:0008006" key="4">
    <source>
        <dbReference type="Google" id="ProtNLM"/>
    </source>
</evidence>
<keyword evidence="3" id="KW-1185">Reference proteome</keyword>
<organism evidence="2 3">
    <name type="scientific">Carnegiea gigantea</name>
    <dbReference type="NCBI Taxonomy" id="171969"/>
    <lineage>
        <taxon>Eukaryota</taxon>
        <taxon>Viridiplantae</taxon>
        <taxon>Streptophyta</taxon>
        <taxon>Embryophyta</taxon>
        <taxon>Tracheophyta</taxon>
        <taxon>Spermatophyta</taxon>
        <taxon>Magnoliopsida</taxon>
        <taxon>eudicotyledons</taxon>
        <taxon>Gunneridae</taxon>
        <taxon>Pentapetalae</taxon>
        <taxon>Caryophyllales</taxon>
        <taxon>Cactineae</taxon>
        <taxon>Cactaceae</taxon>
        <taxon>Cactoideae</taxon>
        <taxon>Echinocereeae</taxon>
        <taxon>Carnegiea</taxon>
    </lineage>
</organism>